<dbReference type="HAMAP" id="MF_01385">
    <property type="entry name" value="UreF"/>
    <property type="match status" value="1"/>
</dbReference>
<protein>
    <recommendedName>
        <fullName evidence="3">Urease accessory protein UreF</fullName>
    </recommendedName>
</protein>
<dbReference type="Pfam" id="PF01730">
    <property type="entry name" value="UreF"/>
    <property type="match status" value="1"/>
</dbReference>
<dbReference type="InterPro" id="IPR002639">
    <property type="entry name" value="UreF"/>
</dbReference>
<evidence type="ECO:0000313" key="4">
    <source>
        <dbReference type="EMBL" id="MBW7473822.1"/>
    </source>
</evidence>
<gene>
    <name evidence="3" type="primary">ureF</name>
    <name evidence="4" type="ORF">K0T92_03570</name>
</gene>
<dbReference type="PIRSF" id="PIRSF009467">
    <property type="entry name" value="Ureas_acces_UreF"/>
    <property type="match status" value="1"/>
</dbReference>
<reference evidence="4 5" key="1">
    <citation type="submission" date="2021-07" db="EMBL/GenBank/DDBJ databases">
        <title>Paenibacillus radiodurans sp. nov., isolated from the southeastern edge of Tengger Desert.</title>
        <authorList>
            <person name="Zhang G."/>
        </authorList>
    </citation>
    <scope>NUCLEOTIDE SEQUENCE [LARGE SCALE GENOMIC DNA]</scope>
    <source>
        <strain evidence="4 5">DT7-4</strain>
    </source>
</reference>
<keyword evidence="1 3" id="KW-0996">Nickel insertion</keyword>
<comment type="function">
    <text evidence="3">Required for maturation of urease via the functional incorporation of the urease nickel metallocenter.</text>
</comment>
<comment type="similarity">
    <text evidence="3">Belongs to the UreF family.</text>
</comment>
<dbReference type="InterPro" id="IPR038277">
    <property type="entry name" value="UreF_sf"/>
</dbReference>
<name>A0ABS7D1K9_9BACL</name>
<keyword evidence="5" id="KW-1185">Reference proteome</keyword>
<dbReference type="EMBL" id="JAHZIJ010000001">
    <property type="protein sequence ID" value="MBW7473822.1"/>
    <property type="molecule type" value="Genomic_DNA"/>
</dbReference>
<organism evidence="4 5">
    <name type="scientific">Paenibacillus oenotherae</name>
    <dbReference type="NCBI Taxonomy" id="1435645"/>
    <lineage>
        <taxon>Bacteria</taxon>
        <taxon>Bacillati</taxon>
        <taxon>Bacillota</taxon>
        <taxon>Bacilli</taxon>
        <taxon>Bacillales</taxon>
        <taxon>Paenibacillaceae</taxon>
        <taxon>Paenibacillus</taxon>
    </lineage>
</organism>
<dbReference type="PANTHER" id="PTHR33620">
    <property type="entry name" value="UREASE ACCESSORY PROTEIN F"/>
    <property type="match status" value="1"/>
</dbReference>
<dbReference type="Gene3D" id="1.10.4190.10">
    <property type="entry name" value="Urease accessory protein UreF"/>
    <property type="match status" value="1"/>
</dbReference>
<accession>A0ABS7D1K9</accession>
<evidence type="ECO:0000313" key="5">
    <source>
        <dbReference type="Proteomes" id="UP000812277"/>
    </source>
</evidence>
<keyword evidence="3" id="KW-0963">Cytoplasm</keyword>
<comment type="subcellular location">
    <subcellularLocation>
        <location evidence="3">Cytoplasm</location>
    </subcellularLocation>
</comment>
<proteinExistence type="inferred from homology"/>
<dbReference type="Proteomes" id="UP000812277">
    <property type="component" value="Unassembled WGS sequence"/>
</dbReference>
<comment type="caution">
    <text evidence="4">The sequence shown here is derived from an EMBL/GenBank/DDBJ whole genome shotgun (WGS) entry which is preliminary data.</text>
</comment>
<sequence length="246" mass="27002">MQTNQPITSAQNTGIGGHHPLPWLALQQLLDSALPIGGFSHSFGLETLVQEGAVRTSADMELYGEVMLRQSWASADAMIIKAVYRDAPVGDWDSLWAVERLVHTARTASESRIGVEKMGRRMLQLMSSIYPQMDWSPLTNAHSSGRCFASHPLAHGFACYRLGIALDTAVQGYLYTCIVTCVNSALRLMSIGQTEGQAIIARLTAKIAPAWTDVASNEPEDAYSNMPLAEIAMIRHETLYSRLFMS</sequence>
<evidence type="ECO:0000256" key="3">
    <source>
        <dbReference type="HAMAP-Rule" id="MF_01385"/>
    </source>
</evidence>
<evidence type="ECO:0000256" key="1">
    <source>
        <dbReference type="ARBA" id="ARBA00022988"/>
    </source>
</evidence>
<dbReference type="PANTHER" id="PTHR33620:SF1">
    <property type="entry name" value="UREASE ACCESSORY PROTEIN F"/>
    <property type="match status" value="1"/>
</dbReference>
<keyword evidence="2 3" id="KW-0143">Chaperone</keyword>
<comment type="subunit">
    <text evidence="3">UreD, UreF and UreG form a complex that acts as a GTP-hydrolysis-dependent molecular chaperone, activating the urease apoprotein by helping to assemble the nickel containing metallocenter of UreC. The UreE protein probably delivers the nickel.</text>
</comment>
<evidence type="ECO:0000256" key="2">
    <source>
        <dbReference type="ARBA" id="ARBA00023186"/>
    </source>
</evidence>